<feature type="region of interest" description="Disordered" evidence="5">
    <location>
        <begin position="1"/>
        <end position="22"/>
    </location>
</feature>
<keyword evidence="3 7" id="KW-0378">Hydrolase</keyword>
<dbReference type="InterPro" id="IPR047198">
    <property type="entry name" value="DDP-like_NUDIX"/>
</dbReference>
<sequence>MSSARKRSEPRKVTKQPQPPRRLQVAALCYKETKVGRKVLLITSRDTRRWIVPKGWPMKGKDDHEAALIEAWEEAGVSKADIEEEPMGYFEYAKGLSSGATVPVEAQVYMTRVRDLKQSYPEVDQRTREWFSPDEAAELVDEPDLKAILRTL</sequence>
<evidence type="ECO:0000256" key="4">
    <source>
        <dbReference type="ARBA" id="ARBA00022842"/>
    </source>
</evidence>
<dbReference type="SUPFAM" id="SSF55811">
    <property type="entry name" value="Nudix"/>
    <property type="match status" value="1"/>
</dbReference>
<dbReference type="GO" id="GO:0000298">
    <property type="term" value="F:endopolyphosphatase activity"/>
    <property type="evidence" value="ECO:0007669"/>
    <property type="project" value="TreeGrafter"/>
</dbReference>
<evidence type="ECO:0000256" key="5">
    <source>
        <dbReference type="SAM" id="MobiDB-lite"/>
    </source>
</evidence>
<evidence type="ECO:0000256" key="3">
    <source>
        <dbReference type="ARBA" id="ARBA00022801"/>
    </source>
</evidence>
<dbReference type="PROSITE" id="PS51462">
    <property type="entry name" value="NUDIX"/>
    <property type="match status" value="1"/>
</dbReference>
<comment type="cofactor">
    <cofactor evidence="1">
        <name>Mg(2+)</name>
        <dbReference type="ChEBI" id="CHEBI:18420"/>
    </cofactor>
</comment>
<dbReference type="EMBL" id="JAFBRM010000003">
    <property type="protein sequence ID" value="MBM1714402.1"/>
    <property type="molecule type" value="Genomic_DNA"/>
</dbReference>
<feature type="compositionally biased region" description="Basic and acidic residues" evidence="5">
    <location>
        <begin position="1"/>
        <end position="12"/>
    </location>
</feature>
<dbReference type="Gene3D" id="3.90.79.10">
    <property type="entry name" value="Nucleoside Triphosphate Pyrophosphohydrolase"/>
    <property type="match status" value="1"/>
</dbReference>
<dbReference type="PANTHER" id="PTHR12629">
    <property type="entry name" value="DIPHOSPHOINOSITOL POLYPHOSPHATE PHOSPHOHYDROLASE"/>
    <property type="match status" value="1"/>
</dbReference>
<dbReference type="AlphaFoldDB" id="A0AAE3B6K7"/>
<keyword evidence="2" id="KW-0479">Metal-binding</keyword>
<organism evidence="7 8">
    <name type="scientific">Sulfitobacter geojensis</name>
    <dbReference type="NCBI Taxonomy" id="1342299"/>
    <lineage>
        <taxon>Bacteria</taxon>
        <taxon>Pseudomonadati</taxon>
        <taxon>Pseudomonadota</taxon>
        <taxon>Alphaproteobacteria</taxon>
        <taxon>Rhodobacterales</taxon>
        <taxon>Roseobacteraceae</taxon>
        <taxon>Sulfitobacter</taxon>
    </lineage>
</organism>
<gene>
    <name evidence="7" type="ORF">JQV55_12605</name>
</gene>
<dbReference type="GO" id="GO:0034432">
    <property type="term" value="F:bis(5'-adenosyl)-pentaphosphatase activity"/>
    <property type="evidence" value="ECO:0007669"/>
    <property type="project" value="TreeGrafter"/>
</dbReference>
<evidence type="ECO:0000313" key="7">
    <source>
        <dbReference type="EMBL" id="MBM1714402.1"/>
    </source>
</evidence>
<evidence type="ECO:0000256" key="2">
    <source>
        <dbReference type="ARBA" id="ARBA00022723"/>
    </source>
</evidence>
<dbReference type="GO" id="GO:0034431">
    <property type="term" value="F:bis(5'-adenosyl)-hexaphosphatase activity"/>
    <property type="evidence" value="ECO:0007669"/>
    <property type="project" value="TreeGrafter"/>
</dbReference>
<dbReference type="InterPro" id="IPR015797">
    <property type="entry name" value="NUDIX_hydrolase-like_dom_sf"/>
</dbReference>
<comment type="caution">
    <text evidence="7">The sequence shown here is derived from an EMBL/GenBank/DDBJ whole genome shotgun (WGS) entry which is preliminary data.</text>
</comment>
<reference evidence="7 8" key="1">
    <citation type="submission" date="2021-01" db="EMBL/GenBank/DDBJ databases">
        <title>Diatom-associated Roseobacters Show Island Model of Population Structure.</title>
        <authorList>
            <person name="Qu L."/>
            <person name="Feng X."/>
            <person name="Chen Y."/>
            <person name="Li L."/>
            <person name="Wang X."/>
            <person name="Hu Z."/>
            <person name="Wang H."/>
            <person name="Luo H."/>
        </authorList>
    </citation>
    <scope>NUCLEOTIDE SEQUENCE [LARGE SCALE GENOMIC DNA]</scope>
    <source>
        <strain evidence="7 8">TR60-84</strain>
    </source>
</reference>
<dbReference type="PANTHER" id="PTHR12629:SF0">
    <property type="entry name" value="DIPHOSPHOINOSITOL-POLYPHOSPHATE DIPHOSPHATASE"/>
    <property type="match status" value="1"/>
</dbReference>
<dbReference type="RefSeq" id="WP_064224634.1">
    <property type="nucleotide sequence ID" value="NZ_CANKZB010000001.1"/>
</dbReference>
<name>A0AAE3B6K7_9RHOB</name>
<dbReference type="GO" id="GO:0071543">
    <property type="term" value="P:diphosphoinositol polyphosphate metabolic process"/>
    <property type="evidence" value="ECO:0007669"/>
    <property type="project" value="TreeGrafter"/>
</dbReference>
<evidence type="ECO:0000256" key="1">
    <source>
        <dbReference type="ARBA" id="ARBA00001946"/>
    </source>
</evidence>
<dbReference type="GO" id="GO:0046872">
    <property type="term" value="F:metal ion binding"/>
    <property type="evidence" value="ECO:0007669"/>
    <property type="project" value="UniProtKB-KW"/>
</dbReference>
<protein>
    <submittedName>
        <fullName evidence="7">NUDIX hydrolase</fullName>
    </submittedName>
</protein>
<dbReference type="GO" id="GO:0005737">
    <property type="term" value="C:cytoplasm"/>
    <property type="evidence" value="ECO:0007669"/>
    <property type="project" value="TreeGrafter"/>
</dbReference>
<keyword evidence="4" id="KW-0460">Magnesium</keyword>
<evidence type="ECO:0000313" key="8">
    <source>
        <dbReference type="Proteomes" id="UP000732193"/>
    </source>
</evidence>
<dbReference type="CDD" id="cd04666">
    <property type="entry name" value="NUDIX_DIPP2_like_Nudt4"/>
    <property type="match status" value="1"/>
</dbReference>
<feature type="domain" description="Nudix hydrolase" evidence="6">
    <location>
        <begin position="20"/>
        <end position="152"/>
    </location>
</feature>
<dbReference type="GO" id="GO:1901911">
    <property type="term" value="P:adenosine 5'-(hexahydrogen pentaphosphate) catabolic process"/>
    <property type="evidence" value="ECO:0007669"/>
    <property type="project" value="TreeGrafter"/>
</dbReference>
<keyword evidence="8" id="KW-1185">Reference proteome</keyword>
<accession>A0AAE3B6K7</accession>
<proteinExistence type="predicted"/>
<dbReference type="InterPro" id="IPR000086">
    <property type="entry name" value="NUDIX_hydrolase_dom"/>
</dbReference>
<dbReference type="Proteomes" id="UP000732193">
    <property type="component" value="Unassembled WGS sequence"/>
</dbReference>
<dbReference type="GO" id="GO:1901909">
    <property type="term" value="P:diadenosine hexaphosphate catabolic process"/>
    <property type="evidence" value="ECO:0007669"/>
    <property type="project" value="TreeGrafter"/>
</dbReference>
<evidence type="ECO:0000259" key="6">
    <source>
        <dbReference type="PROSITE" id="PS51462"/>
    </source>
</evidence>
<dbReference type="Pfam" id="PF00293">
    <property type="entry name" value="NUDIX"/>
    <property type="match status" value="1"/>
</dbReference>
<dbReference type="GO" id="GO:1901907">
    <property type="term" value="P:diadenosine pentaphosphate catabolic process"/>
    <property type="evidence" value="ECO:0007669"/>
    <property type="project" value="TreeGrafter"/>
</dbReference>
<dbReference type="GO" id="GO:0008486">
    <property type="term" value="F:diphosphoinositol-polyphosphate diphosphatase activity"/>
    <property type="evidence" value="ECO:0007669"/>
    <property type="project" value="TreeGrafter"/>
</dbReference>